<dbReference type="EMBL" id="LAZR01000348">
    <property type="protein sequence ID" value="KKN73227.1"/>
    <property type="molecule type" value="Genomic_DNA"/>
</dbReference>
<evidence type="ECO:0000313" key="1">
    <source>
        <dbReference type="EMBL" id="KKN73227.1"/>
    </source>
</evidence>
<evidence type="ECO:0008006" key="2">
    <source>
        <dbReference type="Google" id="ProtNLM"/>
    </source>
</evidence>
<protein>
    <recommendedName>
        <fullName evidence="2">DUF3137 domain-containing protein</fullName>
    </recommendedName>
</protein>
<sequence length="222" mass="24853">MIGAGAFAAAAAGSAALGWMYHRDRTRVIAHRRSVFEECRGLLDDAELSQDGADYPRLAGCVDGVPVELRLLADTIQLRKLPVLWLLVTIRQPLKVAGVFDMMIRPDNSEYYSPHDRLRTVLPTPAGWPDDAVVRCDRPDAVAPLLDRLTPHVRAFTEEGRGKELFLAPRGLRLVYRVDESRRGHYLATRQPLFDNDRLARATVEDLIARGFALAADMSREH</sequence>
<dbReference type="AlphaFoldDB" id="A0A0F9TEB9"/>
<name>A0A0F9TEB9_9ZZZZ</name>
<gene>
    <name evidence="1" type="ORF">LCGC14_0403050</name>
</gene>
<reference evidence="1" key="1">
    <citation type="journal article" date="2015" name="Nature">
        <title>Complex archaea that bridge the gap between prokaryotes and eukaryotes.</title>
        <authorList>
            <person name="Spang A."/>
            <person name="Saw J.H."/>
            <person name="Jorgensen S.L."/>
            <person name="Zaremba-Niedzwiedzka K."/>
            <person name="Martijn J."/>
            <person name="Lind A.E."/>
            <person name="van Eijk R."/>
            <person name="Schleper C."/>
            <person name="Guy L."/>
            <person name="Ettema T.J."/>
        </authorList>
    </citation>
    <scope>NUCLEOTIDE SEQUENCE</scope>
</reference>
<accession>A0A0F9TEB9</accession>
<proteinExistence type="predicted"/>
<comment type="caution">
    <text evidence="1">The sequence shown here is derived from an EMBL/GenBank/DDBJ whole genome shotgun (WGS) entry which is preliminary data.</text>
</comment>
<organism evidence="1">
    <name type="scientific">marine sediment metagenome</name>
    <dbReference type="NCBI Taxonomy" id="412755"/>
    <lineage>
        <taxon>unclassified sequences</taxon>
        <taxon>metagenomes</taxon>
        <taxon>ecological metagenomes</taxon>
    </lineage>
</organism>